<evidence type="ECO:0000256" key="3">
    <source>
        <dbReference type="ARBA" id="ARBA00007571"/>
    </source>
</evidence>
<dbReference type="Pfam" id="PF00697">
    <property type="entry name" value="PRAI"/>
    <property type="match status" value="1"/>
</dbReference>
<dbReference type="Proteomes" id="UP001596547">
    <property type="component" value="Unassembled WGS sequence"/>
</dbReference>
<reference evidence="10 11" key="1">
    <citation type="journal article" date="2019" name="Int. J. Syst. Evol. Microbiol.">
        <title>The Global Catalogue of Microorganisms (GCM) 10K type strain sequencing project: providing services to taxonomists for standard genome sequencing and annotation.</title>
        <authorList>
            <consortium name="The Broad Institute Genomics Platform"/>
            <consortium name="The Broad Institute Genome Sequencing Center for Infectious Disease"/>
            <person name="Wu L."/>
            <person name="Ma J."/>
        </authorList>
    </citation>
    <scope>NUCLEOTIDE SEQUENCE [LARGE SCALE GENOMIC DNA]</scope>
    <source>
        <strain evidence="10 11">PSR21</strain>
    </source>
</reference>
<evidence type="ECO:0000313" key="10">
    <source>
        <dbReference type="EMBL" id="MFC7316697.1"/>
    </source>
</evidence>
<dbReference type="AlphaFoldDB" id="A0ABD6A8G1"/>
<dbReference type="SUPFAM" id="SSF51366">
    <property type="entry name" value="Ribulose-phoshate binding barrel"/>
    <property type="match status" value="1"/>
</dbReference>
<evidence type="ECO:0000256" key="8">
    <source>
        <dbReference type="HAMAP-Rule" id="MF_00135"/>
    </source>
</evidence>
<keyword evidence="11" id="KW-1185">Reference proteome</keyword>
<protein>
    <recommendedName>
        <fullName evidence="8">N-(5'-phosphoribosyl)anthranilate isomerase</fullName>
        <shortName evidence="8">PRAI</shortName>
        <ecNumber evidence="8">5.3.1.24</ecNumber>
    </recommendedName>
</protein>
<comment type="catalytic activity">
    <reaction evidence="1 8">
        <text>N-(5-phospho-beta-D-ribosyl)anthranilate = 1-(2-carboxyphenylamino)-1-deoxy-D-ribulose 5-phosphate</text>
        <dbReference type="Rhea" id="RHEA:21540"/>
        <dbReference type="ChEBI" id="CHEBI:18277"/>
        <dbReference type="ChEBI" id="CHEBI:58613"/>
        <dbReference type="EC" id="5.3.1.24"/>
    </reaction>
</comment>
<accession>A0ABD6A8G1</accession>
<dbReference type="GO" id="GO:0000162">
    <property type="term" value="P:L-tryptophan biosynthetic process"/>
    <property type="evidence" value="ECO:0007669"/>
    <property type="project" value="UniProtKB-UniRule"/>
</dbReference>
<evidence type="ECO:0000256" key="7">
    <source>
        <dbReference type="ARBA" id="ARBA00023235"/>
    </source>
</evidence>
<dbReference type="InterPro" id="IPR013785">
    <property type="entry name" value="Aldolase_TIM"/>
</dbReference>
<evidence type="ECO:0000313" key="11">
    <source>
        <dbReference type="Proteomes" id="UP001596547"/>
    </source>
</evidence>
<dbReference type="HAMAP" id="MF_00135">
    <property type="entry name" value="PRAI"/>
    <property type="match status" value="1"/>
</dbReference>
<sequence length="208" mass="20759">MTRVKLCGITTPGDRDAAVAAGADAVGVISDVSVDTHREVAPEAAAELVAGTPGTVTSTLVTMPDSPEAAAELVGRVRPDEVQVHGMSAEGVAALARAVDVPVVAAVGADDPDATAYARAASALLVDTPSADGGGGTGETHDWTRTRAVVESVDAPVVLAGGLTPENVAEAVETVRPFGVDAASGVERPNGEKDRAAMRTFVAAVRGA</sequence>
<comment type="pathway">
    <text evidence="2 8">Amino-acid biosynthesis; L-tryptophan biosynthesis; L-tryptophan from chorismate: step 3/5.</text>
</comment>
<keyword evidence="4 8" id="KW-0028">Amino-acid biosynthesis</keyword>
<dbReference type="Gene3D" id="3.20.20.70">
    <property type="entry name" value="Aldolase class I"/>
    <property type="match status" value="1"/>
</dbReference>
<keyword evidence="7 8" id="KW-0413">Isomerase</keyword>
<keyword evidence="6 8" id="KW-0057">Aromatic amino acid biosynthesis</keyword>
<evidence type="ECO:0000256" key="1">
    <source>
        <dbReference type="ARBA" id="ARBA00001164"/>
    </source>
</evidence>
<dbReference type="PANTHER" id="PTHR42894:SF1">
    <property type="entry name" value="N-(5'-PHOSPHORIBOSYL)ANTHRANILATE ISOMERASE"/>
    <property type="match status" value="1"/>
</dbReference>
<evidence type="ECO:0000256" key="4">
    <source>
        <dbReference type="ARBA" id="ARBA00022605"/>
    </source>
</evidence>
<comment type="caution">
    <text evidence="10">The sequence shown here is derived from an EMBL/GenBank/DDBJ whole genome shotgun (WGS) entry which is preliminary data.</text>
</comment>
<dbReference type="InterPro" id="IPR044643">
    <property type="entry name" value="TrpF_fam"/>
</dbReference>
<comment type="similarity">
    <text evidence="3 8">Belongs to the TrpF family.</text>
</comment>
<evidence type="ECO:0000259" key="9">
    <source>
        <dbReference type="Pfam" id="PF00697"/>
    </source>
</evidence>
<dbReference type="EMBL" id="JBHTBF010000002">
    <property type="protein sequence ID" value="MFC7316697.1"/>
    <property type="molecule type" value="Genomic_DNA"/>
</dbReference>
<dbReference type="EC" id="5.3.1.24" evidence="8"/>
<dbReference type="GeneID" id="79316656"/>
<dbReference type="RefSeq" id="WP_276304040.1">
    <property type="nucleotide sequence ID" value="NZ_CP119992.1"/>
</dbReference>
<evidence type="ECO:0000256" key="5">
    <source>
        <dbReference type="ARBA" id="ARBA00022822"/>
    </source>
</evidence>
<keyword evidence="5 8" id="KW-0822">Tryptophan biosynthesis</keyword>
<dbReference type="GO" id="GO:0004640">
    <property type="term" value="F:phosphoribosylanthranilate isomerase activity"/>
    <property type="evidence" value="ECO:0007669"/>
    <property type="project" value="UniProtKB-UniRule"/>
</dbReference>
<organism evidence="10 11">
    <name type="scientific">Halomarina halobia</name>
    <dbReference type="NCBI Taxonomy" id="3033386"/>
    <lineage>
        <taxon>Archaea</taxon>
        <taxon>Methanobacteriati</taxon>
        <taxon>Methanobacteriota</taxon>
        <taxon>Stenosarchaea group</taxon>
        <taxon>Halobacteria</taxon>
        <taxon>Halobacteriales</taxon>
        <taxon>Natronomonadaceae</taxon>
        <taxon>Halomarina</taxon>
    </lineage>
</organism>
<dbReference type="InterPro" id="IPR011060">
    <property type="entry name" value="RibuloseP-bd_barrel"/>
</dbReference>
<feature type="domain" description="N-(5'phosphoribosyl) anthranilate isomerase (PRAI)" evidence="9">
    <location>
        <begin position="5"/>
        <end position="203"/>
    </location>
</feature>
<evidence type="ECO:0000256" key="6">
    <source>
        <dbReference type="ARBA" id="ARBA00023141"/>
    </source>
</evidence>
<name>A0ABD6A8G1_9EURY</name>
<gene>
    <name evidence="8" type="primary">trpF</name>
    <name evidence="10" type="ORF">ACFQPE_07800</name>
</gene>
<dbReference type="InterPro" id="IPR001240">
    <property type="entry name" value="PRAI_dom"/>
</dbReference>
<evidence type="ECO:0000256" key="2">
    <source>
        <dbReference type="ARBA" id="ARBA00004664"/>
    </source>
</evidence>
<proteinExistence type="inferred from homology"/>
<dbReference type="CDD" id="cd00405">
    <property type="entry name" value="PRAI"/>
    <property type="match status" value="1"/>
</dbReference>
<dbReference type="PANTHER" id="PTHR42894">
    <property type="entry name" value="N-(5'-PHOSPHORIBOSYL)ANTHRANILATE ISOMERASE"/>
    <property type="match status" value="1"/>
</dbReference>